<dbReference type="AlphaFoldDB" id="A0A0B0IQP3"/>
<organism evidence="1 2">
    <name type="scientific">Halalkalibacter okhensis</name>
    <dbReference type="NCBI Taxonomy" id="333138"/>
    <lineage>
        <taxon>Bacteria</taxon>
        <taxon>Bacillati</taxon>
        <taxon>Bacillota</taxon>
        <taxon>Bacilli</taxon>
        <taxon>Bacillales</taxon>
        <taxon>Bacillaceae</taxon>
        <taxon>Halalkalibacter</taxon>
    </lineage>
</organism>
<sequence length="94" mass="11294">MEKQQFEVWRSDVEPAIVSKVDEFHFLGYDRATKEEVWECVLYQLRKKKDFIHINSFVSELLTLKPQTYMTWLTIHAYKDPTDWFAEMEASEGN</sequence>
<dbReference type="Pfam" id="PF13797">
    <property type="entry name" value="Post_transc_reg"/>
    <property type="match status" value="1"/>
</dbReference>
<evidence type="ECO:0000313" key="2">
    <source>
        <dbReference type="Proteomes" id="UP000030832"/>
    </source>
</evidence>
<evidence type="ECO:0008006" key="3">
    <source>
        <dbReference type="Google" id="ProtNLM"/>
    </source>
</evidence>
<dbReference type="RefSeq" id="WP_034625221.1">
    <property type="nucleotide sequence ID" value="NZ_JRJU01000001.1"/>
</dbReference>
<dbReference type="OrthoDB" id="2990595at2"/>
<dbReference type="Proteomes" id="UP000030832">
    <property type="component" value="Unassembled WGS sequence"/>
</dbReference>
<name>A0A0B0IQP3_9BACI</name>
<protein>
    <recommendedName>
        <fullName evidence="3">Post-transcriptional regulator</fullName>
    </recommendedName>
</protein>
<dbReference type="InterPro" id="IPR025716">
    <property type="entry name" value="Post-transcriptional_regulator"/>
</dbReference>
<gene>
    <name evidence="1" type="ORF">LQ50_01525</name>
</gene>
<dbReference type="STRING" id="333138.LQ50_01525"/>
<accession>A0A0B0IQP3</accession>
<comment type="caution">
    <text evidence="1">The sequence shown here is derived from an EMBL/GenBank/DDBJ whole genome shotgun (WGS) entry which is preliminary data.</text>
</comment>
<evidence type="ECO:0000313" key="1">
    <source>
        <dbReference type="EMBL" id="KHF41996.1"/>
    </source>
</evidence>
<reference evidence="1 2" key="1">
    <citation type="submission" date="2014-09" db="EMBL/GenBank/DDBJ databases">
        <title>Genome sequencing and annotation of Bacillus Okhensis strain Kh10-101T.</title>
        <authorList>
            <person name="Prakash J.S."/>
        </authorList>
    </citation>
    <scope>NUCLEOTIDE SEQUENCE [LARGE SCALE GENOMIC DNA]</scope>
    <source>
        <strain evidence="2">Kh10-101T</strain>
    </source>
</reference>
<keyword evidence="2" id="KW-1185">Reference proteome</keyword>
<proteinExistence type="predicted"/>
<dbReference type="EMBL" id="JRJU01000001">
    <property type="protein sequence ID" value="KHF41996.1"/>
    <property type="molecule type" value="Genomic_DNA"/>
</dbReference>